<evidence type="ECO:0000313" key="8">
    <source>
        <dbReference type="EMBL" id="SOE01284.1"/>
    </source>
</evidence>
<dbReference type="AlphaFoldDB" id="A0A286H1U7"/>
<dbReference type="RefSeq" id="WP_176525318.1">
    <property type="nucleotide sequence ID" value="NZ_OCNJ01000017.1"/>
</dbReference>
<dbReference type="PANTHER" id="PTHR35093">
    <property type="entry name" value="OUTER MEMBRANE PROTEIN NMB0088-RELATED"/>
    <property type="match status" value="1"/>
</dbReference>
<dbReference type="Pfam" id="PF03349">
    <property type="entry name" value="Toluene_X"/>
    <property type="match status" value="1"/>
</dbReference>
<dbReference type="Gene3D" id="2.40.160.60">
    <property type="entry name" value="Outer membrane protein transport protein (OMPP1/FadL/TodX)"/>
    <property type="match status" value="1"/>
</dbReference>
<evidence type="ECO:0000256" key="1">
    <source>
        <dbReference type="ARBA" id="ARBA00004571"/>
    </source>
</evidence>
<evidence type="ECO:0000256" key="6">
    <source>
        <dbReference type="ARBA" id="ARBA00023136"/>
    </source>
</evidence>
<evidence type="ECO:0000256" key="7">
    <source>
        <dbReference type="ARBA" id="ARBA00023237"/>
    </source>
</evidence>
<comment type="similarity">
    <text evidence="2">Belongs to the OmpP1/FadL family.</text>
</comment>
<evidence type="ECO:0000256" key="3">
    <source>
        <dbReference type="ARBA" id="ARBA00022452"/>
    </source>
</evidence>
<sequence length="454" mass="48235">MRNYAGGARLAPVVGLIAAVGVVADANASGFQLKEQSAEGLGNAFAGSSAKAQDLSTIFFNPAGMTSLSGHQAQQVLSYIAPTAEFQGSGSTNTTFGGPVSGTGYQDDAAENALVPSLYLMYDYSDDLKFGLAVNTPFGLVTDYDSDWTGRYHALRSDLMTIAVQPTIAYEVNDWLSIGGGPIFQYANAELTKAVDARSAVFGGLVAGGAPLATAAALTAGIGDARSKVTGDDVSAGYSVGVMFEPVETTRIGLSYRSRIIHELDGDVEFENLPTALRTNPAFRNGKGRAELNLPDSASLGIYHEFSPQFAVMGEVSWTNWSLFRELSVYREGDPGALSTTVEDWNDTWFYSLGATYSPIDKLKLQIGVAYDQSPVPDATRTPRVPDADRTWLALGVGYEFMPGMTANLAYTHIWVDDASINLGNEGGGLPEHAVSGTYKSDIDIIAAQLKVTF</sequence>
<keyword evidence="4" id="KW-0812">Transmembrane</keyword>
<name>A0A286H1U7_9PROT</name>
<accession>A0A286H1U7</accession>
<dbReference type="GO" id="GO:0015483">
    <property type="term" value="F:long-chain fatty acid transporting porin activity"/>
    <property type="evidence" value="ECO:0007669"/>
    <property type="project" value="TreeGrafter"/>
</dbReference>
<keyword evidence="5" id="KW-0732">Signal</keyword>
<proteinExistence type="inferred from homology"/>
<dbReference type="SUPFAM" id="SSF56935">
    <property type="entry name" value="Porins"/>
    <property type="match status" value="1"/>
</dbReference>
<evidence type="ECO:0000256" key="4">
    <source>
        <dbReference type="ARBA" id="ARBA00022692"/>
    </source>
</evidence>
<dbReference type="GO" id="GO:0009279">
    <property type="term" value="C:cell outer membrane"/>
    <property type="evidence" value="ECO:0007669"/>
    <property type="project" value="UniProtKB-SubCell"/>
</dbReference>
<keyword evidence="3" id="KW-1134">Transmembrane beta strand</keyword>
<keyword evidence="7" id="KW-0998">Cell outer membrane</keyword>
<keyword evidence="9" id="KW-1185">Reference proteome</keyword>
<gene>
    <name evidence="8" type="ORF">SAMN05421508_11739</name>
</gene>
<organism evidence="8 9">
    <name type="scientific">Caenispirillum bisanense</name>
    <dbReference type="NCBI Taxonomy" id="414052"/>
    <lineage>
        <taxon>Bacteria</taxon>
        <taxon>Pseudomonadati</taxon>
        <taxon>Pseudomonadota</taxon>
        <taxon>Alphaproteobacteria</taxon>
        <taxon>Rhodospirillales</taxon>
        <taxon>Novispirillaceae</taxon>
        <taxon>Caenispirillum</taxon>
    </lineage>
</organism>
<evidence type="ECO:0000256" key="5">
    <source>
        <dbReference type="ARBA" id="ARBA00022729"/>
    </source>
</evidence>
<dbReference type="InterPro" id="IPR005017">
    <property type="entry name" value="OMPP1/FadL/TodX"/>
</dbReference>
<evidence type="ECO:0000256" key="2">
    <source>
        <dbReference type="ARBA" id="ARBA00008163"/>
    </source>
</evidence>
<dbReference type="EMBL" id="OCNJ01000017">
    <property type="protein sequence ID" value="SOE01284.1"/>
    <property type="molecule type" value="Genomic_DNA"/>
</dbReference>
<protein>
    <submittedName>
        <fullName evidence="8">Long-chain fatty acid transport protein</fullName>
    </submittedName>
</protein>
<dbReference type="Proteomes" id="UP000219621">
    <property type="component" value="Unassembled WGS sequence"/>
</dbReference>
<reference evidence="8 9" key="1">
    <citation type="submission" date="2017-09" db="EMBL/GenBank/DDBJ databases">
        <authorList>
            <person name="Ehlers B."/>
            <person name="Leendertz F.H."/>
        </authorList>
    </citation>
    <scope>NUCLEOTIDE SEQUENCE [LARGE SCALE GENOMIC DNA]</scope>
    <source>
        <strain evidence="8 9">USBA 140</strain>
    </source>
</reference>
<comment type="subcellular location">
    <subcellularLocation>
        <location evidence="1">Cell outer membrane</location>
        <topology evidence="1">Multi-pass membrane protein</topology>
    </subcellularLocation>
</comment>
<keyword evidence="6" id="KW-0472">Membrane</keyword>
<dbReference type="PANTHER" id="PTHR35093:SF3">
    <property type="entry name" value="LONG-CHAIN FATTY ACID TRANSPORT PROTEIN"/>
    <property type="match status" value="1"/>
</dbReference>
<evidence type="ECO:0000313" key="9">
    <source>
        <dbReference type="Proteomes" id="UP000219621"/>
    </source>
</evidence>